<evidence type="ECO:0000313" key="7">
    <source>
        <dbReference type="Proteomes" id="UP000007013"/>
    </source>
</evidence>
<evidence type="ECO:0000256" key="4">
    <source>
        <dbReference type="ARBA" id="ARBA00023136"/>
    </source>
</evidence>
<organism evidence="6 7">
    <name type="scientific">Opitutus terrae (strain DSM 11246 / JCM 15787 / PB90-1)</name>
    <dbReference type="NCBI Taxonomy" id="452637"/>
    <lineage>
        <taxon>Bacteria</taxon>
        <taxon>Pseudomonadati</taxon>
        <taxon>Verrucomicrobiota</taxon>
        <taxon>Opitutia</taxon>
        <taxon>Opitutales</taxon>
        <taxon>Opitutaceae</taxon>
        <taxon>Opitutus</taxon>
    </lineage>
</organism>
<evidence type="ECO:0000313" key="6">
    <source>
        <dbReference type="EMBL" id="ACB76602.1"/>
    </source>
</evidence>
<sequence>MRATSPSAFLLSATLHGVLAALVLYFTYGLSDRMKENPTIFELVAGEGDNYMATEAPALGTPSGIKLAIPELPPAKAAPEPVLAPPPPPEPVIQRAPERKAPVVAKATPAPEEVKIRDFSKDVTRISNKRQARLEAAEKKRREAAERKAKEEALKSQRMTKADFDRQNKSKPSPSAKGGSSVKVARIDAQGIAKGVIGGSTANKVGGAGGTALTRAEGDAIDAYTALLARKIKTELDEKPGVGAGLIVEVEVRILADGTLTGFRIIDSSGSQEFDQAVREAFATMQMPPRPKGLSELQRFPIRGVE</sequence>
<feature type="compositionally biased region" description="Basic and acidic residues" evidence="5">
    <location>
        <begin position="132"/>
        <end position="168"/>
    </location>
</feature>
<dbReference type="NCBIfam" id="TIGR01352">
    <property type="entry name" value="tonB_Cterm"/>
    <property type="match status" value="1"/>
</dbReference>
<accession>B1ZU36</accession>
<dbReference type="Pfam" id="PF13103">
    <property type="entry name" value="TonB_2"/>
    <property type="match status" value="1"/>
</dbReference>
<evidence type="ECO:0000256" key="5">
    <source>
        <dbReference type="SAM" id="MobiDB-lite"/>
    </source>
</evidence>
<evidence type="ECO:0000256" key="3">
    <source>
        <dbReference type="ARBA" id="ARBA00022989"/>
    </source>
</evidence>
<keyword evidence="7" id="KW-1185">Reference proteome</keyword>
<keyword evidence="4" id="KW-0472">Membrane</keyword>
<dbReference type="OrthoDB" id="196417at2"/>
<dbReference type="AlphaFoldDB" id="B1ZU36"/>
<dbReference type="InterPro" id="IPR006260">
    <property type="entry name" value="TonB/TolA_C"/>
</dbReference>
<evidence type="ECO:0000256" key="1">
    <source>
        <dbReference type="ARBA" id="ARBA00004167"/>
    </source>
</evidence>
<comment type="subcellular location">
    <subcellularLocation>
        <location evidence="1">Membrane</location>
        <topology evidence="1">Single-pass membrane protein</topology>
    </subcellularLocation>
</comment>
<dbReference type="KEGG" id="ote:Oter_3323"/>
<feature type="compositionally biased region" description="Low complexity" evidence="5">
    <location>
        <begin position="170"/>
        <end position="183"/>
    </location>
</feature>
<evidence type="ECO:0000256" key="2">
    <source>
        <dbReference type="ARBA" id="ARBA00022692"/>
    </source>
</evidence>
<protein>
    <submittedName>
        <fullName evidence="6">Protein TolA</fullName>
    </submittedName>
</protein>
<dbReference type="eggNOG" id="COG0810">
    <property type="taxonomic scope" value="Bacteria"/>
</dbReference>
<dbReference type="STRING" id="452637.Oter_3323"/>
<proteinExistence type="predicted"/>
<name>B1ZU36_OPITP</name>
<dbReference type="Proteomes" id="UP000007013">
    <property type="component" value="Chromosome"/>
</dbReference>
<dbReference type="GO" id="GO:0016020">
    <property type="term" value="C:membrane"/>
    <property type="evidence" value="ECO:0007669"/>
    <property type="project" value="UniProtKB-SubCell"/>
</dbReference>
<keyword evidence="3" id="KW-1133">Transmembrane helix</keyword>
<dbReference type="EMBL" id="CP001032">
    <property type="protein sequence ID" value="ACB76602.1"/>
    <property type="molecule type" value="Genomic_DNA"/>
</dbReference>
<keyword evidence="2" id="KW-0812">Transmembrane</keyword>
<gene>
    <name evidence="6" type="ordered locus">Oter_3323</name>
</gene>
<dbReference type="Gene3D" id="3.30.1150.10">
    <property type="match status" value="1"/>
</dbReference>
<feature type="region of interest" description="Disordered" evidence="5">
    <location>
        <begin position="126"/>
        <end position="183"/>
    </location>
</feature>
<dbReference type="SUPFAM" id="SSF74653">
    <property type="entry name" value="TolA/TonB C-terminal domain"/>
    <property type="match status" value="1"/>
</dbReference>
<dbReference type="HOGENOM" id="CLU_899656_0_0_0"/>
<reference evidence="6 7" key="1">
    <citation type="journal article" date="2011" name="J. Bacteriol.">
        <title>Genome sequence of the verrucomicrobium Opitutus terrae PB90-1, an abundant inhabitant of rice paddy soil ecosystems.</title>
        <authorList>
            <person name="van Passel M.W."/>
            <person name="Kant R."/>
            <person name="Palva A."/>
            <person name="Copeland A."/>
            <person name="Lucas S."/>
            <person name="Lapidus A."/>
            <person name="Glavina del Rio T."/>
            <person name="Pitluck S."/>
            <person name="Goltsman E."/>
            <person name="Clum A."/>
            <person name="Sun H."/>
            <person name="Schmutz J."/>
            <person name="Larimer F.W."/>
            <person name="Land M.L."/>
            <person name="Hauser L."/>
            <person name="Kyrpides N."/>
            <person name="Mikhailova N."/>
            <person name="Richardson P.P."/>
            <person name="Janssen P.H."/>
            <person name="de Vos W.M."/>
            <person name="Smidt H."/>
        </authorList>
    </citation>
    <scope>NUCLEOTIDE SEQUENCE [LARGE SCALE GENOMIC DNA]</scope>
    <source>
        <strain evidence="7">DSM 11246 / JCM 15787 / PB90-1</strain>
    </source>
</reference>